<comment type="caution">
    <text evidence="2">The sequence shown here is derived from an EMBL/GenBank/DDBJ whole genome shotgun (WGS) entry which is preliminary data.</text>
</comment>
<keyword evidence="1" id="KW-1133">Transmembrane helix</keyword>
<protein>
    <recommendedName>
        <fullName evidence="4">Transmembrane protein</fullName>
    </recommendedName>
</protein>
<name>A0A371PDB0_9ACTN</name>
<dbReference type="Proteomes" id="UP000265581">
    <property type="component" value="Unassembled WGS sequence"/>
</dbReference>
<dbReference type="AlphaFoldDB" id="A0A371PDB0"/>
<feature type="transmembrane region" description="Helical" evidence="1">
    <location>
        <begin position="53"/>
        <end position="78"/>
    </location>
</feature>
<organism evidence="2 3">
    <name type="scientific">Aeromicrobium endophyticum</name>
    <dbReference type="NCBI Taxonomy" id="2292704"/>
    <lineage>
        <taxon>Bacteria</taxon>
        <taxon>Bacillati</taxon>
        <taxon>Actinomycetota</taxon>
        <taxon>Actinomycetes</taxon>
        <taxon>Propionibacteriales</taxon>
        <taxon>Nocardioidaceae</taxon>
        <taxon>Aeromicrobium</taxon>
    </lineage>
</organism>
<evidence type="ECO:0008006" key="4">
    <source>
        <dbReference type="Google" id="ProtNLM"/>
    </source>
</evidence>
<evidence type="ECO:0000313" key="2">
    <source>
        <dbReference type="EMBL" id="REK73370.1"/>
    </source>
</evidence>
<evidence type="ECO:0000256" key="1">
    <source>
        <dbReference type="SAM" id="Phobius"/>
    </source>
</evidence>
<keyword evidence="1" id="KW-0472">Membrane</keyword>
<keyword evidence="1" id="KW-0812">Transmembrane</keyword>
<accession>A0A371PDB0</accession>
<dbReference type="EMBL" id="QUBR01000001">
    <property type="protein sequence ID" value="REK73370.1"/>
    <property type="molecule type" value="Genomic_DNA"/>
</dbReference>
<gene>
    <name evidence="2" type="ORF">DX116_07410</name>
</gene>
<evidence type="ECO:0000313" key="3">
    <source>
        <dbReference type="Proteomes" id="UP000265581"/>
    </source>
</evidence>
<keyword evidence="3" id="KW-1185">Reference proteome</keyword>
<reference evidence="2 3" key="1">
    <citation type="submission" date="2018-08" db="EMBL/GenBank/DDBJ databases">
        <title>Aeromicrobium sp. M2KJ-4, whole genome shotgun sequence.</title>
        <authorList>
            <person name="Tuo L."/>
        </authorList>
    </citation>
    <scope>NUCLEOTIDE SEQUENCE [LARGE SCALE GENOMIC DNA]</scope>
    <source>
        <strain evidence="2 3">M2KJ-4</strain>
    </source>
</reference>
<proteinExistence type="predicted"/>
<dbReference type="OrthoDB" id="4829747at2"/>
<dbReference type="RefSeq" id="WP_119703482.1">
    <property type="nucleotide sequence ID" value="NZ_JBHSOI010000001.1"/>
</dbReference>
<sequence>MDGWLNVGALVKVLVFGIIAGAGLPALFALGVRTQAVGAGTIGGQHLAGDRRPLLTAVAYVCFALVTVAIVTGVLFVARDFIGHHTGWYILGAEAK</sequence>
<feature type="transmembrane region" description="Helical" evidence="1">
    <location>
        <begin position="13"/>
        <end position="32"/>
    </location>
</feature>